<sequence length="80" mass="8621">MDVLADALKNANLEELHTSMLEEVVADEEVDATHEEVVTTLDYSIYNPNLPETMQIGGLTAVVTRSNTQVAGCLMTLGLA</sequence>
<keyword evidence="2" id="KW-1185">Reference proteome</keyword>
<feature type="non-terminal residue" evidence="1">
    <location>
        <position position="80"/>
    </location>
</feature>
<name>A0A0C9WUP4_9AGAR</name>
<dbReference type="OrthoDB" id="10561327at2759"/>
<organism evidence="1 2">
    <name type="scientific">Laccaria amethystina LaAM-08-1</name>
    <dbReference type="NCBI Taxonomy" id="1095629"/>
    <lineage>
        <taxon>Eukaryota</taxon>
        <taxon>Fungi</taxon>
        <taxon>Dikarya</taxon>
        <taxon>Basidiomycota</taxon>
        <taxon>Agaricomycotina</taxon>
        <taxon>Agaricomycetes</taxon>
        <taxon>Agaricomycetidae</taxon>
        <taxon>Agaricales</taxon>
        <taxon>Agaricineae</taxon>
        <taxon>Hydnangiaceae</taxon>
        <taxon>Laccaria</taxon>
    </lineage>
</organism>
<accession>A0A0C9WUP4</accession>
<reference evidence="1 2" key="1">
    <citation type="submission" date="2014-04" db="EMBL/GenBank/DDBJ databases">
        <authorList>
            <consortium name="DOE Joint Genome Institute"/>
            <person name="Kuo A."/>
            <person name="Kohler A."/>
            <person name="Nagy L.G."/>
            <person name="Floudas D."/>
            <person name="Copeland A."/>
            <person name="Barry K.W."/>
            <person name="Cichocki N."/>
            <person name="Veneault-Fourrey C."/>
            <person name="LaButti K."/>
            <person name="Lindquist E.A."/>
            <person name="Lipzen A."/>
            <person name="Lundell T."/>
            <person name="Morin E."/>
            <person name="Murat C."/>
            <person name="Sun H."/>
            <person name="Tunlid A."/>
            <person name="Henrissat B."/>
            <person name="Grigoriev I.V."/>
            <person name="Hibbett D.S."/>
            <person name="Martin F."/>
            <person name="Nordberg H.P."/>
            <person name="Cantor M.N."/>
            <person name="Hua S.X."/>
        </authorList>
    </citation>
    <scope>NUCLEOTIDE SEQUENCE [LARGE SCALE GENOMIC DNA]</scope>
    <source>
        <strain evidence="1 2">LaAM-08-1</strain>
    </source>
</reference>
<dbReference type="Proteomes" id="UP000054477">
    <property type="component" value="Unassembled WGS sequence"/>
</dbReference>
<evidence type="ECO:0000313" key="1">
    <source>
        <dbReference type="EMBL" id="KIK02970.1"/>
    </source>
</evidence>
<gene>
    <name evidence="1" type="ORF">K443DRAFT_64633</name>
</gene>
<dbReference type="AlphaFoldDB" id="A0A0C9WUP4"/>
<protein>
    <submittedName>
        <fullName evidence="1">Uncharacterized protein</fullName>
    </submittedName>
</protein>
<evidence type="ECO:0000313" key="2">
    <source>
        <dbReference type="Proteomes" id="UP000054477"/>
    </source>
</evidence>
<reference evidence="2" key="2">
    <citation type="submission" date="2015-01" db="EMBL/GenBank/DDBJ databases">
        <title>Evolutionary Origins and Diversification of the Mycorrhizal Mutualists.</title>
        <authorList>
            <consortium name="DOE Joint Genome Institute"/>
            <consortium name="Mycorrhizal Genomics Consortium"/>
            <person name="Kohler A."/>
            <person name="Kuo A."/>
            <person name="Nagy L.G."/>
            <person name="Floudas D."/>
            <person name="Copeland A."/>
            <person name="Barry K.W."/>
            <person name="Cichocki N."/>
            <person name="Veneault-Fourrey C."/>
            <person name="LaButti K."/>
            <person name="Lindquist E.A."/>
            <person name="Lipzen A."/>
            <person name="Lundell T."/>
            <person name="Morin E."/>
            <person name="Murat C."/>
            <person name="Riley R."/>
            <person name="Ohm R."/>
            <person name="Sun H."/>
            <person name="Tunlid A."/>
            <person name="Henrissat B."/>
            <person name="Grigoriev I.V."/>
            <person name="Hibbett D.S."/>
            <person name="Martin F."/>
        </authorList>
    </citation>
    <scope>NUCLEOTIDE SEQUENCE [LARGE SCALE GENOMIC DNA]</scope>
    <source>
        <strain evidence="2">LaAM-08-1</strain>
    </source>
</reference>
<dbReference type="HOGENOM" id="CLU_2596567_0_0_1"/>
<dbReference type="EMBL" id="KN838585">
    <property type="protein sequence ID" value="KIK02970.1"/>
    <property type="molecule type" value="Genomic_DNA"/>
</dbReference>
<proteinExistence type="predicted"/>